<protein>
    <submittedName>
        <fullName evidence="1">Uncharacterized protein</fullName>
    </submittedName>
</protein>
<dbReference type="Proteomes" id="UP001066276">
    <property type="component" value="Chromosome 5"/>
</dbReference>
<gene>
    <name evidence="1" type="ORF">NDU88_009941</name>
</gene>
<organism evidence="1 2">
    <name type="scientific">Pleurodeles waltl</name>
    <name type="common">Iberian ribbed newt</name>
    <dbReference type="NCBI Taxonomy" id="8319"/>
    <lineage>
        <taxon>Eukaryota</taxon>
        <taxon>Metazoa</taxon>
        <taxon>Chordata</taxon>
        <taxon>Craniata</taxon>
        <taxon>Vertebrata</taxon>
        <taxon>Euteleostomi</taxon>
        <taxon>Amphibia</taxon>
        <taxon>Batrachia</taxon>
        <taxon>Caudata</taxon>
        <taxon>Salamandroidea</taxon>
        <taxon>Salamandridae</taxon>
        <taxon>Pleurodelinae</taxon>
        <taxon>Pleurodeles</taxon>
    </lineage>
</organism>
<dbReference type="EMBL" id="JANPWB010000009">
    <property type="protein sequence ID" value="KAJ1157226.1"/>
    <property type="molecule type" value="Genomic_DNA"/>
</dbReference>
<proteinExistence type="predicted"/>
<accession>A0AAV7RZW0</accession>
<evidence type="ECO:0000313" key="2">
    <source>
        <dbReference type="Proteomes" id="UP001066276"/>
    </source>
</evidence>
<keyword evidence="2" id="KW-1185">Reference proteome</keyword>
<dbReference type="AlphaFoldDB" id="A0AAV7RZW0"/>
<comment type="caution">
    <text evidence="1">The sequence shown here is derived from an EMBL/GenBank/DDBJ whole genome shotgun (WGS) entry which is preliminary data.</text>
</comment>
<name>A0AAV7RZW0_PLEWA</name>
<evidence type="ECO:0000313" key="1">
    <source>
        <dbReference type="EMBL" id="KAJ1157226.1"/>
    </source>
</evidence>
<reference evidence="1" key="1">
    <citation type="journal article" date="2022" name="bioRxiv">
        <title>Sequencing and chromosome-scale assembly of the giantPleurodeles waltlgenome.</title>
        <authorList>
            <person name="Brown T."/>
            <person name="Elewa A."/>
            <person name="Iarovenko S."/>
            <person name="Subramanian E."/>
            <person name="Araus A.J."/>
            <person name="Petzold A."/>
            <person name="Susuki M."/>
            <person name="Suzuki K.-i.T."/>
            <person name="Hayashi T."/>
            <person name="Toyoda A."/>
            <person name="Oliveira C."/>
            <person name="Osipova E."/>
            <person name="Leigh N.D."/>
            <person name="Simon A."/>
            <person name="Yun M.H."/>
        </authorList>
    </citation>
    <scope>NUCLEOTIDE SEQUENCE</scope>
    <source>
        <strain evidence="1">20211129_DDA</strain>
        <tissue evidence="1">Liver</tissue>
    </source>
</reference>
<sequence length="78" mass="8575">MLTSHTKALITSGLRSTGEGVNAQLLYRVCGDFNAKLTDLHVDLECDDQAVPLGRINGREKSDLDFVDLIHLFNEDGT</sequence>